<dbReference type="GO" id="GO:0016020">
    <property type="term" value="C:membrane"/>
    <property type="evidence" value="ECO:0007669"/>
    <property type="project" value="UniProtKB-SubCell"/>
</dbReference>
<organism evidence="7 8">
    <name type="scientific">Paenibacillus faecis</name>
    <dbReference type="NCBI Taxonomy" id="862114"/>
    <lineage>
        <taxon>Bacteria</taxon>
        <taxon>Bacillati</taxon>
        <taxon>Bacillota</taxon>
        <taxon>Bacilli</taxon>
        <taxon>Bacillales</taxon>
        <taxon>Paenibacillaceae</taxon>
        <taxon>Paenibacillus</taxon>
    </lineage>
</organism>
<reference evidence="7 8" key="1">
    <citation type="submission" date="2019-08" db="EMBL/GenBank/DDBJ databases">
        <title>Genome sequencing of Paenibacillus faecis DSM 23593(T).</title>
        <authorList>
            <person name="Kook J.-K."/>
            <person name="Park S.-N."/>
            <person name="Lim Y.K."/>
        </authorList>
    </citation>
    <scope>NUCLEOTIDE SEQUENCE [LARGE SCALE GENOMIC DNA]</scope>
    <source>
        <strain evidence="7 8">DSM 23593</strain>
    </source>
</reference>
<keyword evidence="3" id="KW-0328">Glycosyltransferase</keyword>
<dbReference type="PANTHER" id="PTHR43025">
    <property type="entry name" value="MONOGALACTOSYLDIACYLGLYCEROL SYNTHASE"/>
    <property type="match status" value="1"/>
</dbReference>
<comment type="similarity">
    <text evidence="2">Belongs to the glycosyltransferase 28 family.</text>
</comment>
<dbReference type="Proteomes" id="UP000325218">
    <property type="component" value="Unassembled WGS sequence"/>
</dbReference>
<sequence>MNVKSPKIMILYASYGDGHYRASKAIEACFRSKGIHDVVLLDLMAESHPRLNEFTKFIYLTSFQALPFLYGWIYNATKDLRSESALLRAVNAIGTGTLKKAIRQHEPDLVIHTFPQLILPELSKRASLSLPMVNVITDFDVHARWLHSGVHRYYVATEDMKREMIERGVPAERILVSGIPLRPDFGRDEQPPADTGIGLTLNPGKKTILLMAGAYGVMQGNREICEALLAGGDYQILAVCGRNQELYQGLASDFGDHPDIHLFGFVDEVAEFMLASDCMITKPGGITLSEALACRLPLFLYRPVPGQELNNARYLEKKGIARIAADPVSLRAEIDALLQDGGQLSTVMANMENLRKPMAAEVIVNDILEQWFQSASRKPVTAQIGSAPPRLVIH</sequence>
<dbReference type="InterPro" id="IPR050519">
    <property type="entry name" value="Glycosyltransf_28_UgtP"/>
</dbReference>
<gene>
    <name evidence="7" type="ORF">FRY98_21115</name>
</gene>
<accession>A0A5D0CNX7</accession>
<dbReference type="GO" id="GO:0016758">
    <property type="term" value="F:hexosyltransferase activity"/>
    <property type="evidence" value="ECO:0007669"/>
    <property type="project" value="InterPro"/>
</dbReference>
<dbReference type="InterPro" id="IPR009695">
    <property type="entry name" value="Diacylglyc_glucosyltr_N"/>
</dbReference>
<proteinExistence type="inferred from homology"/>
<dbReference type="Gene3D" id="3.40.50.2000">
    <property type="entry name" value="Glycogen Phosphorylase B"/>
    <property type="match status" value="1"/>
</dbReference>
<dbReference type="EMBL" id="VSDO01000004">
    <property type="protein sequence ID" value="TYA11626.1"/>
    <property type="molecule type" value="Genomic_DNA"/>
</dbReference>
<comment type="caution">
    <text evidence="7">The sequence shown here is derived from an EMBL/GenBank/DDBJ whole genome shotgun (WGS) entry which is preliminary data.</text>
</comment>
<dbReference type="PANTHER" id="PTHR43025:SF3">
    <property type="entry name" value="MONOGALACTOSYLDIACYLGLYCEROL SYNTHASE 1, CHLOROPLASTIC"/>
    <property type="match status" value="1"/>
</dbReference>
<dbReference type="InterPro" id="IPR007235">
    <property type="entry name" value="Glyco_trans_28_C"/>
</dbReference>
<dbReference type="AlphaFoldDB" id="A0A5D0CNX7"/>
<dbReference type="Pfam" id="PF04101">
    <property type="entry name" value="Glyco_tran_28_C"/>
    <property type="match status" value="1"/>
</dbReference>
<evidence type="ECO:0000256" key="1">
    <source>
        <dbReference type="ARBA" id="ARBA00004370"/>
    </source>
</evidence>
<keyword evidence="8" id="KW-1185">Reference proteome</keyword>
<evidence type="ECO:0000259" key="5">
    <source>
        <dbReference type="Pfam" id="PF04101"/>
    </source>
</evidence>
<feature type="domain" description="Glycosyl transferase family 28 C-terminal" evidence="5">
    <location>
        <begin position="228"/>
        <end position="356"/>
    </location>
</feature>
<keyword evidence="4 7" id="KW-0808">Transferase</keyword>
<dbReference type="Pfam" id="PF06925">
    <property type="entry name" value="MGDG_synth"/>
    <property type="match status" value="1"/>
</dbReference>
<evidence type="ECO:0000313" key="7">
    <source>
        <dbReference type="EMBL" id="TYA11626.1"/>
    </source>
</evidence>
<evidence type="ECO:0000256" key="4">
    <source>
        <dbReference type="ARBA" id="ARBA00022679"/>
    </source>
</evidence>
<evidence type="ECO:0000256" key="2">
    <source>
        <dbReference type="ARBA" id="ARBA00006962"/>
    </source>
</evidence>
<comment type="subcellular location">
    <subcellularLocation>
        <location evidence="1">Membrane</location>
    </subcellularLocation>
</comment>
<dbReference type="GO" id="GO:0009247">
    <property type="term" value="P:glycolipid biosynthetic process"/>
    <property type="evidence" value="ECO:0007669"/>
    <property type="project" value="InterPro"/>
</dbReference>
<feature type="domain" description="Diacylglycerol glucosyltransferase N-terminal" evidence="6">
    <location>
        <begin position="19"/>
        <end position="180"/>
    </location>
</feature>
<dbReference type="SUPFAM" id="SSF53756">
    <property type="entry name" value="UDP-Glycosyltransferase/glycogen phosphorylase"/>
    <property type="match status" value="1"/>
</dbReference>
<name>A0A5D0CNX7_9BACL</name>
<protein>
    <submittedName>
        <fullName evidence="7">Glycosyltransferase</fullName>
    </submittedName>
</protein>
<evidence type="ECO:0000313" key="8">
    <source>
        <dbReference type="Proteomes" id="UP000325218"/>
    </source>
</evidence>
<evidence type="ECO:0000259" key="6">
    <source>
        <dbReference type="Pfam" id="PF06925"/>
    </source>
</evidence>
<dbReference type="OrthoDB" id="9815663at2"/>
<evidence type="ECO:0000256" key="3">
    <source>
        <dbReference type="ARBA" id="ARBA00022676"/>
    </source>
</evidence>